<dbReference type="SMART" id="SM00252">
    <property type="entry name" value="SH2"/>
    <property type="match status" value="1"/>
</dbReference>
<evidence type="ECO:0000256" key="12">
    <source>
        <dbReference type="PROSITE-ProRule" id="PRU10141"/>
    </source>
</evidence>
<dbReference type="Proteomes" id="UP000288716">
    <property type="component" value="Unassembled WGS sequence"/>
</dbReference>
<evidence type="ECO:0000313" key="17">
    <source>
        <dbReference type="EMBL" id="RWS30532.1"/>
    </source>
</evidence>
<dbReference type="Pfam" id="PF07714">
    <property type="entry name" value="PK_Tyr_Ser-Thr"/>
    <property type="match status" value="1"/>
</dbReference>
<feature type="domain" description="SH2" evidence="14">
    <location>
        <begin position="131"/>
        <end position="222"/>
    </location>
</feature>
<dbReference type="InterPro" id="IPR020635">
    <property type="entry name" value="Tyr_kinase_cat_dom"/>
</dbReference>
<gene>
    <name evidence="17" type="ORF">B4U80_09780</name>
</gene>
<evidence type="ECO:0000256" key="8">
    <source>
        <dbReference type="ARBA" id="ARBA00023137"/>
    </source>
</evidence>
<evidence type="ECO:0000256" key="6">
    <source>
        <dbReference type="ARBA" id="ARBA00022840"/>
    </source>
</evidence>
<dbReference type="GO" id="GO:0007435">
    <property type="term" value="P:salivary gland morphogenesis"/>
    <property type="evidence" value="ECO:0007669"/>
    <property type="project" value="UniProtKB-ARBA"/>
</dbReference>
<evidence type="ECO:0000256" key="7">
    <source>
        <dbReference type="ARBA" id="ARBA00022999"/>
    </source>
</evidence>
<dbReference type="PANTHER" id="PTHR24418">
    <property type="entry name" value="TYROSINE-PROTEIN KINASE"/>
    <property type="match status" value="1"/>
</dbReference>
<dbReference type="EMBL" id="NCKV01000471">
    <property type="protein sequence ID" value="RWS30532.1"/>
    <property type="molecule type" value="Genomic_DNA"/>
</dbReference>
<dbReference type="Pfam" id="PF00018">
    <property type="entry name" value="SH3_1"/>
    <property type="match status" value="1"/>
</dbReference>
<keyword evidence="1 11" id="KW-0728">SH3 domain</keyword>
<dbReference type="SMART" id="SM00326">
    <property type="entry name" value="SH3"/>
    <property type="match status" value="1"/>
</dbReference>
<dbReference type="SUPFAM" id="SSF55550">
    <property type="entry name" value="SH2 domain"/>
    <property type="match status" value="1"/>
</dbReference>
<reference evidence="17 18" key="1">
    <citation type="journal article" date="2018" name="Gigascience">
        <title>Genomes of trombidid mites reveal novel predicted allergens and laterally-transferred genes associated with secondary metabolism.</title>
        <authorList>
            <person name="Dong X."/>
            <person name="Chaisiri K."/>
            <person name="Xia D."/>
            <person name="Armstrong S.D."/>
            <person name="Fang Y."/>
            <person name="Donnelly M.J."/>
            <person name="Kadowaki T."/>
            <person name="McGarry J.W."/>
            <person name="Darby A.C."/>
            <person name="Makepeace B.L."/>
        </authorList>
    </citation>
    <scope>NUCLEOTIDE SEQUENCE [LARGE SCALE GENOMIC DNA]</scope>
    <source>
        <strain evidence="17">UoL-UT</strain>
    </source>
</reference>
<dbReference type="PROSITE" id="PS00109">
    <property type="entry name" value="PROTEIN_KINASE_TYR"/>
    <property type="match status" value="1"/>
</dbReference>
<keyword evidence="5 13" id="KW-0418">Kinase</keyword>
<dbReference type="Gene3D" id="1.10.510.10">
    <property type="entry name" value="Transferase(Phosphotransferase) domain 1"/>
    <property type="match status" value="1"/>
</dbReference>
<evidence type="ECO:0000259" key="14">
    <source>
        <dbReference type="PROSITE" id="PS50001"/>
    </source>
</evidence>
<feature type="domain" description="SH3" evidence="15">
    <location>
        <begin position="61"/>
        <end position="125"/>
    </location>
</feature>
<dbReference type="PROSITE" id="PS50002">
    <property type="entry name" value="SH3"/>
    <property type="match status" value="1"/>
</dbReference>
<dbReference type="PROSITE" id="PS00107">
    <property type="entry name" value="PROTEIN_KINASE_ATP"/>
    <property type="match status" value="1"/>
</dbReference>
<dbReference type="InterPro" id="IPR000719">
    <property type="entry name" value="Prot_kinase_dom"/>
</dbReference>
<accession>A0A443SSP8</accession>
<dbReference type="Pfam" id="PF00017">
    <property type="entry name" value="SH2"/>
    <property type="match status" value="1"/>
</dbReference>
<dbReference type="Gene3D" id="3.30.505.10">
    <property type="entry name" value="SH2 domain"/>
    <property type="match status" value="1"/>
</dbReference>
<evidence type="ECO:0000256" key="9">
    <source>
        <dbReference type="ARBA" id="ARBA00051245"/>
    </source>
</evidence>
<evidence type="ECO:0000313" key="18">
    <source>
        <dbReference type="Proteomes" id="UP000288716"/>
    </source>
</evidence>
<dbReference type="InterPro" id="IPR036028">
    <property type="entry name" value="SH3-like_dom_sf"/>
</dbReference>
<dbReference type="GO" id="GO:0004715">
    <property type="term" value="F:non-membrane spanning protein tyrosine kinase activity"/>
    <property type="evidence" value="ECO:0007669"/>
    <property type="project" value="UniProtKB-EC"/>
</dbReference>
<dbReference type="VEuPathDB" id="VectorBase:LDEU001511"/>
<dbReference type="GO" id="GO:0030036">
    <property type="term" value="P:actin cytoskeleton organization"/>
    <property type="evidence" value="ECO:0007669"/>
    <property type="project" value="UniProtKB-ARBA"/>
</dbReference>
<evidence type="ECO:0000256" key="3">
    <source>
        <dbReference type="ARBA" id="ARBA00022679"/>
    </source>
</evidence>
<evidence type="ECO:0000259" key="16">
    <source>
        <dbReference type="PROSITE" id="PS50011"/>
    </source>
</evidence>
<comment type="catalytic activity">
    <reaction evidence="9 13">
        <text>L-tyrosyl-[protein] + ATP = O-phospho-L-tyrosyl-[protein] + ADP + H(+)</text>
        <dbReference type="Rhea" id="RHEA:10596"/>
        <dbReference type="Rhea" id="RHEA-COMP:10136"/>
        <dbReference type="Rhea" id="RHEA-COMP:20101"/>
        <dbReference type="ChEBI" id="CHEBI:15378"/>
        <dbReference type="ChEBI" id="CHEBI:30616"/>
        <dbReference type="ChEBI" id="CHEBI:46858"/>
        <dbReference type="ChEBI" id="CHEBI:61978"/>
        <dbReference type="ChEBI" id="CHEBI:456216"/>
        <dbReference type="EC" id="2.7.10.2"/>
    </reaction>
</comment>
<dbReference type="InterPro" id="IPR017441">
    <property type="entry name" value="Protein_kinase_ATP_BS"/>
</dbReference>
<evidence type="ECO:0000256" key="13">
    <source>
        <dbReference type="RuleBase" id="RU362096"/>
    </source>
</evidence>
<evidence type="ECO:0000256" key="5">
    <source>
        <dbReference type="ARBA" id="ARBA00022777"/>
    </source>
</evidence>
<protein>
    <recommendedName>
        <fullName evidence="13">Tyrosine-protein kinase</fullName>
        <ecNumber evidence="13">2.7.10.2</ecNumber>
    </recommendedName>
</protein>
<dbReference type="GO" id="GO:0002009">
    <property type="term" value="P:morphogenesis of an epithelium"/>
    <property type="evidence" value="ECO:0007669"/>
    <property type="project" value="UniProtKB-ARBA"/>
</dbReference>
<keyword evidence="3 13" id="KW-0808">Transferase</keyword>
<dbReference type="GO" id="GO:0048468">
    <property type="term" value="P:cell development"/>
    <property type="evidence" value="ECO:0007669"/>
    <property type="project" value="UniProtKB-ARBA"/>
</dbReference>
<keyword evidence="4 12" id="KW-0547">Nucleotide-binding</keyword>
<dbReference type="InterPro" id="IPR000980">
    <property type="entry name" value="SH2"/>
</dbReference>
<feature type="binding site" evidence="12">
    <location>
        <position position="289"/>
    </location>
    <ligand>
        <name>ATP</name>
        <dbReference type="ChEBI" id="CHEBI:30616"/>
    </ligand>
</feature>
<dbReference type="EC" id="2.7.10.2" evidence="13"/>
<name>A0A443SSP8_9ACAR</name>
<keyword evidence="18" id="KW-1185">Reference proteome</keyword>
<dbReference type="PRINTS" id="PR00452">
    <property type="entry name" value="SH3DOMAIN"/>
</dbReference>
<evidence type="ECO:0000259" key="15">
    <source>
        <dbReference type="PROSITE" id="PS50002"/>
    </source>
</evidence>
<dbReference type="PROSITE" id="PS50001">
    <property type="entry name" value="SH2"/>
    <property type="match status" value="1"/>
</dbReference>
<sequence length="524" mass="60580">MIPVIGNLRLKRSSSQKSKILTSSSDKSTITNSSSCSSLLYSQNKTRNSLLSRKKALEPFPMLETVIAVHDYYPLDSRTDLTLERGKEYRVLEQEIDGSKDWWKVQNKYGEIGLIPSNYVKWKISLWKYNWFKPHLDRIAAEQVLKSENKDGCFVVRRSSSKDVLTISLMVRNVKQISVKHYLINVNEKGQFYIKNNNFFETVNELIHFHQHERGSLATKLKCVPNVKQNEVKVTSSNMHATKKIQFSACDKSWEIRANDLSLLEELGSGQFGVVRKGKWKEIVDVAVKLMKEGTMSEQEFIEEAKTMTKLQHTNLVQLYGVCIEHRPICIVTEFMKYGSLLSYLRKNENALKQRPMDLLAMCFQVCAGMAYLEANNYIHRDLAARNCLVGENSIVKVADFGLTRYVIDDEYTSSSGTKFPIKWAPPEVLRFTRFSSKSDVWAFGVLMWEMFTCGKMPYGKASNAQVVEMVIDGQRLDRPKICPREIFYLMKFCWEESPETRPSFVQLSTKLKRFVRENHCLFR</sequence>
<dbReference type="InterPro" id="IPR001245">
    <property type="entry name" value="Ser-Thr/Tyr_kinase_cat_dom"/>
</dbReference>
<evidence type="ECO:0000256" key="2">
    <source>
        <dbReference type="ARBA" id="ARBA00022553"/>
    </source>
</evidence>
<dbReference type="PROSITE" id="PS50011">
    <property type="entry name" value="PROTEIN_KINASE_DOM"/>
    <property type="match status" value="1"/>
</dbReference>
<organism evidence="17 18">
    <name type="scientific">Leptotrombidium deliense</name>
    <dbReference type="NCBI Taxonomy" id="299467"/>
    <lineage>
        <taxon>Eukaryota</taxon>
        <taxon>Metazoa</taxon>
        <taxon>Ecdysozoa</taxon>
        <taxon>Arthropoda</taxon>
        <taxon>Chelicerata</taxon>
        <taxon>Arachnida</taxon>
        <taxon>Acari</taxon>
        <taxon>Acariformes</taxon>
        <taxon>Trombidiformes</taxon>
        <taxon>Prostigmata</taxon>
        <taxon>Anystina</taxon>
        <taxon>Parasitengona</taxon>
        <taxon>Trombiculoidea</taxon>
        <taxon>Trombiculidae</taxon>
        <taxon>Leptotrombidium</taxon>
    </lineage>
</organism>
<dbReference type="SMART" id="SM00219">
    <property type="entry name" value="TyrKc"/>
    <property type="match status" value="1"/>
</dbReference>
<dbReference type="InterPro" id="IPR008266">
    <property type="entry name" value="Tyr_kinase_AS"/>
</dbReference>
<dbReference type="FunFam" id="1.10.510.10:FF:000052">
    <property type="entry name" value="Tyrosine-protein kinase"/>
    <property type="match status" value="1"/>
</dbReference>
<evidence type="ECO:0000256" key="11">
    <source>
        <dbReference type="PROSITE-ProRule" id="PRU00192"/>
    </source>
</evidence>
<proteinExistence type="inferred from homology"/>
<dbReference type="AlphaFoldDB" id="A0A443SSP8"/>
<keyword evidence="7 10" id="KW-0727">SH2 domain</keyword>
<evidence type="ECO:0000256" key="1">
    <source>
        <dbReference type="ARBA" id="ARBA00022443"/>
    </source>
</evidence>
<keyword evidence="2" id="KW-0597">Phosphoprotein</keyword>
<dbReference type="FunFam" id="3.30.200.20:FF:000053">
    <property type="entry name" value="Tyrosine-protein kinase"/>
    <property type="match status" value="1"/>
</dbReference>
<dbReference type="STRING" id="299467.A0A443SSP8"/>
<dbReference type="InterPro" id="IPR001452">
    <property type="entry name" value="SH3_domain"/>
</dbReference>
<dbReference type="SUPFAM" id="SSF56112">
    <property type="entry name" value="Protein kinase-like (PK-like)"/>
    <property type="match status" value="1"/>
</dbReference>
<dbReference type="InterPro" id="IPR050198">
    <property type="entry name" value="Non-receptor_tyrosine_kinases"/>
</dbReference>
<evidence type="ECO:0000256" key="10">
    <source>
        <dbReference type="PROSITE-ProRule" id="PRU00191"/>
    </source>
</evidence>
<keyword evidence="6 12" id="KW-0067">ATP-binding</keyword>
<comment type="similarity">
    <text evidence="13">Belongs to the protein kinase superfamily. Tyr protein kinase family.</text>
</comment>
<dbReference type="OrthoDB" id="28230at2759"/>
<dbReference type="InterPro" id="IPR011009">
    <property type="entry name" value="Kinase-like_dom_sf"/>
</dbReference>
<feature type="domain" description="Protein kinase" evidence="16">
    <location>
        <begin position="261"/>
        <end position="523"/>
    </location>
</feature>
<dbReference type="SUPFAM" id="SSF50044">
    <property type="entry name" value="SH3-domain"/>
    <property type="match status" value="1"/>
</dbReference>
<evidence type="ECO:0000256" key="4">
    <source>
        <dbReference type="ARBA" id="ARBA00022741"/>
    </source>
</evidence>
<dbReference type="GO" id="GO:0005524">
    <property type="term" value="F:ATP binding"/>
    <property type="evidence" value="ECO:0007669"/>
    <property type="project" value="UniProtKB-UniRule"/>
</dbReference>
<comment type="caution">
    <text evidence="17">The sequence shown here is derived from an EMBL/GenBank/DDBJ whole genome shotgun (WGS) entry which is preliminary data.</text>
</comment>
<dbReference type="PRINTS" id="PR00109">
    <property type="entry name" value="TYRKINASE"/>
</dbReference>
<dbReference type="InterPro" id="IPR036860">
    <property type="entry name" value="SH2_dom_sf"/>
</dbReference>
<keyword evidence="8 13" id="KW-0829">Tyrosine-protein kinase</keyword>
<dbReference type="Gene3D" id="2.30.30.40">
    <property type="entry name" value="SH3 Domains"/>
    <property type="match status" value="1"/>
</dbReference>
<dbReference type="PRINTS" id="PR00401">
    <property type="entry name" value="SH2DOMAIN"/>
</dbReference>